<evidence type="ECO:0000256" key="4">
    <source>
        <dbReference type="ARBA" id="ARBA00022679"/>
    </source>
</evidence>
<dbReference type="InterPro" id="IPR029063">
    <property type="entry name" value="SAM-dependent_MTases_sf"/>
</dbReference>
<evidence type="ECO:0000256" key="2">
    <source>
        <dbReference type="ARBA" id="ARBA00022552"/>
    </source>
</evidence>
<evidence type="ECO:0000256" key="3">
    <source>
        <dbReference type="ARBA" id="ARBA00022603"/>
    </source>
</evidence>
<keyword evidence="4" id="KW-0808">Transferase</keyword>
<accession>A0A939EMC4</accession>
<keyword evidence="8" id="KW-1185">Reference proteome</keyword>
<protein>
    <submittedName>
        <fullName evidence="7">Class I SAM-dependent methyltransferase</fullName>
    </submittedName>
</protein>
<organism evidence="7 8">
    <name type="scientific">Roseibium limicola</name>
    <dbReference type="NCBI Taxonomy" id="2816037"/>
    <lineage>
        <taxon>Bacteria</taxon>
        <taxon>Pseudomonadati</taxon>
        <taxon>Pseudomonadota</taxon>
        <taxon>Alphaproteobacteria</taxon>
        <taxon>Hyphomicrobiales</taxon>
        <taxon>Stappiaceae</taxon>
        <taxon>Roseibium</taxon>
    </lineage>
</organism>
<dbReference type="Pfam" id="PF05175">
    <property type="entry name" value="MTS"/>
    <property type="match status" value="1"/>
</dbReference>
<dbReference type="GO" id="GO:0003676">
    <property type="term" value="F:nucleic acid binding"/>
    <property type="evidence" value="ECO:0007669"/>
    <property type="project" value="InterPro"/>
</dbReference>
<proteinExistence type="predicted"/>
<sequence length="359" mass="38951">MHDPALDTLMLALELEAVAPGEDHTVAFFRARADRALAQMNCKSLICEQSFAPERDRLVAMGYTVDAEIPVRETFDRVLVMPTRQRQETRAELARAVLATREGGIVVACAANSEGAKTVEADLKALLGPVDTLIKNKCRAIWAPKLADSINQDLLTAWAALDEKREVLDGAFVSRPGVFAWDRVDPASALLIEHMPNTLAGRGADLGCGFGVLSRAALEKAPKIASLDLYEAERRALDLAEENLASWKGKKPLVGIWSDVTKGVDGPYDFIIMNPPFHQSGKADRTDVGQGFIRAASSGLRGGGQLFLVANRHLPYEQTLRETFKVVEMLADEGGYKVIRAIKATGKITGQVLSKTAGK</sequence>
<comment type="caution">
    <text evidence="7">The sequence shown here is derived from an EMBL/GenBank/DDBJ whole genome shotgun (WGS) entry which is preliminary data.</text>
</comment>
<dbReference type="InterPro" id="IPR002052">
    <property type="entry name" value="DNA_methylase_N6_adenine_CS"/>
</dbReference>
<dbReference type="CDD" id="cd02440">
    <property type="entry name" value="AdoMet_MTases"/>
    <property type="match status" value="1"/>
</dbReference>
<dbReference type="GO" id="GO:0008170">
    <property type="term" value="F:N-methyltransferase activity"/>
    <property type="evidence" value="ECO:0007669"/>
    <property type="project" value="UniProtKB-ARBA"/>
</dbReference>
<dbReference type="PANTHER" id="PTHR47816">
    <property type="entry name" value="RIBOSOMAL RNA SMALL SUBUNIT METHYLTRANSFERASE C"/>
    <property type="match status" value="1"/>
</dbReference>
<gene>
    <name evidence="7" type="ORF">J0X15_08995</name>
</gene>
<evidence type="ECO:0000256" key="1">
    <source>
        <dbReference type="ARBA" id="ARBA00022490"/>
    </source>
</evidence>
<reference evidence="7" key="1">
    <citation type="submission" date="2021-03" db="EMBL/GenBank/DDBJ databases">
        <title>Roseibium sp. CAU 1637 isolated from Incheon.</title>
        <authorList>
            <person name="Kim W."/>
        </authorList>
    </citation>
    <scope>NUCLEOTIDE SEQUENCE</scope>
    <source>
        <strain evidence="7">CAU 1637</strain>
    </source>
</reference>
<dbReference type="GO" id="GO:0008757">
    <property type="term" value="F:S-adenosylmethionine-dependent methyltransferase activity"/>
    <property type="evidence" value="ECO:0007669"/>
    <property type="project" value="InterPro"/>
</dbReference>
<dbReference type="Gene3D" id="3.40.50.150">
    <property type="entry name" value="Vaccinia Virus protein VP39"/>
    <property type="match status" value="2"/>
</dbReference>
<dbReference type="AlphaFoldDB" id="A0A939EMC4"/>
<evidence type="ECO:0000256" key="5">
    <source>
        <dbReference type="ARBA" id="ARBA00022691"/>
    </source>
</evidence>
<dbReference type="GO" id="GO:0032259">
    <property type="term" value="P:methylation"/>
    <property type="evidence" value="ECO:0007669"/>
    <property type="project" value="UniProtKB-KW"/>
</dbReference>
<dbReference type="InterPro" id="IPR046977">
    <property type="entry name" value="RsmC/RlmG"/>
</dbReference>
<evidence type="ECO:0000313" key="7">
    <source>
        <dbReference type="EMBL" id="MBO0345355.1"/>
    </source>
</evidence>
<keyword evidence="3 7" id="KW-0489">Methyltransferase</keyword>
<dbReference type="EMBL" id="JAFLNF010000003">
    <property type="protein sequence ID" value="MBO0345355.1"/>
    <property type="molecule type" value="Genomic_DNA"/>
</dbReference>
<keyword evidence="1" id="KW-0963">Cytoplasm</keyword>
<keyword evidence="5" id="KW-0949">S-adenosyl-L-methionine</keyword>
<feature type="domain" description="Methyltransferase small" evidence="6">
    <location>
        <begin position="171"/>
        <end position="339"/>
    </location>
</feature>
<dbReference type="PROSITE" id="PS00092">
    <property type="entry name" value="N6_MTASE"/>
    <property type="match status" value="1"/>
</dbReference>
<keyword evidence="2" id="KW-0698">rRNA processing</keyword>
<evidence type="ECO:0000259" key="6">
    <source>
        <dbReference type="Pfam" id="PF05175"/>
    </source>
</evidence>
<name>A0A939EMC4_9HYPH</name>
<dbReference type="InterPro" id="IPR007848">
    <property type="entry name" value="Small_mtfrase_dom"/>
</dbReference>
<dbReference type="GO" id="GO:0006364">
    <property type="term" value="P:rRNA processing"/>
    <property type="evidence" value="ECO:0007669"/>
    <property type="project" value="UniProtKB-KW"/>
</dbReference>
<dbReference type="RefSeq" id="WP_206939847.1">
    <property type="nucleotide sequence ID" value="NZ_JAFLNF010000003.1"/>
</dbReference>
<evidence type="ECO:0000313" key="8">
    <source>
        <dbReference type="Proteomes" id="UP000664779"/>
    </source>
</evidence>
<dbReference type="SUPFAM" id="SSF53335">
    <property type="entry name" value="S-adenosyl-L-methionine-dependent methyltransferases"/>
    <property type="match status" value="1"/>
</dbReference>
<dbReference type="PANTHER" id="PTHR47816:SF4">
    <property type="entry name" value="RIBOSOMAL RNA SMALL SUBUNIT METHYLTRANSFERASE C"/>
    <property type="match status" value="1"/>
</dbReference>
<dbReference type="Proteomes" id="UP000664779">
    <property type="component" value="Unassembled WGS sequence"/>
</dbReference>